<evidence type="ECO:0000313" key="4">
    <source>
        <dbReference type="WBParaSite" id="SPAL_0000549000.1"/>
    </source>
</evidence>
<dbReference type="InterPro" id="IPR014044">
    <property type="entry name" value="CAP_dom"/>
</dbReference>
<sequence length="261" mass="29219">MKTKDKTKVLPKKPTLQRPKPPSSKPKPPAPKPQVRKTTTRKTTKKATTSRKSTTKATTAKKPSSKRTIKTSSKTITKKTVTPTKKTTPSKTTPKITTSTSTVTTTRKRRTKPKTTSKPDEYAHLKSKLISDINDLRRKHHAPNLTLNNTLANQAQRIADIPRLINGGIDEKSVGFTFGVAPPEDEFNLISYWTRGAERIDYENLDEATVPRDFAQLVWVSSKEIGCGISVTDSNRVITFICFFYPKGNIPGQYRENVLRP</sequence>
<dbReference type="WBParaSite" id="SPAL_0000549000.1">
    <property type="protein sequence ID" value="SPAL_0000549000.1"/>
    <property type="gene ID" value="SPAL_0000549000"/>
</dbReference>
<feature type="compositionally biased region" description="Basic residues" evidence="1">
    <location>
        <begin position="34"/>
        <end position="49"/>
    </location>
</feature>
<dbReference type="Pfam" id="PF00188">
    <property type="entry name" value="CAP"/>
    <property type="match status" value="1"/>
</dbReference>
<feature type="compositionally biased region" description="Pro residues" evidence="1">
    <location>
        <begin position="19"/>
        <end position="32"/>
    </location>
</feature>
<feature type="compositionally biased region" description="Low complexity" evidence="1">
    <location>
        <begin position="70"/>
        <end position="105"/>
    </location>
</feature>
<feature type="region of interest" description="Disordered" evidence="1">
    <location>
        <begin position="1"/>
        <end position="119"/>
    </location>
</feature>
<keyword evidence="3" id="KW-1185">Reference proteome</keyword>
<dbReference type="PANTHER" id="PTHR10334">
    <property type="entry name" value="CYSTEINE-RICH SECRETORY PROTEIN-RELATED"/>
    <property type="match status" value="1"/>
</dbReference>
<evidence type="ECO:0000259" key="2">
    <source>
        <dbReference type="SMART" id="SM00198"/>
    </source>
</evidence>
<feature type="domain" description="SCP" evidence="2">
    <location>
        <begin position="124"/>
        <end position="252"/>
    </location>
</feature>
<proteinExistence type="predicted"/>
<dbReference type="SMART" id="SM00198">
    <property type="entry name" value="SCP"/>
    <property type="match status" value="1"/>
</dbReference>
<name>A0A0N5BHQ3_STREA</name>
<accession>A0A0N5BHQ3</accession>
<dbReference type="InterPro" id="IPR001283">
    <property type="entry name" value="CRISP-related"/>
</dbReference>
<dbReference type="SUPFAM" id="SSF55797">
    <property type="entry name" value="PR-1-like"/>
    <property type="match status" value="1"/>
</dbReference>
<dbReference type="Gene3D" id="3.40.33.10">
    <property type="entry name" value="CAP"/>
    <property type="match status" value="1"/>
</dbReference>
<dbReference type="AlphaFoldDB" id="A0A0N5BHQ3"/>
<feature type="compositionally biased region" description="Basic residues" evidence="1">
    <location>
        <begin position="106"/>
        <end position="115"/>
    </location>
</feature>
<dbReference type="InterPro" id="IPR035940">
    <property type="entry name" value="CAP_sf"/>
</dbReference>
<evidence type="ECO:0000256" key="1">
    <source>
        <dbReference type="SAM" id="MobiDB-lite"/>
    </source>
</evidence>
<protein>
    <submittedName>
        <fullName evidence="4">SCP domain-containing protein</fullName>
    </submittedName>
</protein>
<feature type="compositionally biased region" description="Low complexity" evidence="1">
    <location>
        <begin position="50"/>
        <end position="62"/>
    </location>
</feature>
<dbReference type="Proteomes" id="UP000046392">
    <property type="component" value="Unplaced"/>
</dbReference>
<reference evidence="4" key="1">
    <citation type="submission" date="2017-02" db="UniProtKB">
        <authorList>
            <consortium name="WormBaseParasite"/>
        </authorList>
    </citation>
    <scope>IDENTIFICATION</scope>
</reference>
<evidence type="ECO:0000313" key="3">
    <source>
        <dbReference type="Proteomes" id="UP000046392"/>
    </source>
</evidence>
<organism evidence="3 4">
    <name type="scientific">Strongyloides papillosus</name>
    <name type="common">Intestinal threadworm</name>
    <dbReference type="NCBI Taxonomy" id="174720"/>
    <lineage>
        <taxon>Eukaryota</taxon>
        <taxon>Metazoa</taxon>
        <taxon>Ecdysozoa</taxon>
        <taxon>Nematoda</taxon>
        <taxon>Chromadorea</taxon>
        <taxon>Rhabditida</taxon>
        <taxon>Tylenchina</taxon>
        <taxon>Panagrolaimomorpha</taxon>
        <taxon>Strongyloidoidea</taxon>
        <taxon>Strongyloididae</taxon>
        <taxon>Strongyloides</taxon>
    </lineage>
</organism>